<reference evidence="2 3" key="1">
    <citation type="submission" date="2019-10" db="EMBL/GenBank/DDBJ databases">
        <title>Genome sequence of Luteimicrobium xylanilyticum HY-24.</title>
        <authorList>
            <person name="Kim D.Y."/>
            <person name="Park H.-Y."/>
        </authorList>
    </citation>
    <scope>NUCLEOTIDE SEQUENCE [LARGE SCALE GENOMIC DNA]</scope>
    <source>
        <strain evidence="2 3">HY-24</strain>
    </source>
</reference>
<dbReference type="KEGG" id="lxl:KDY119_02492"/>
<dbReference type="Pfam" id="PF13649">
    <property type="entry name" value="Methyltransf_25"/>
    <property type="match status" value="1"/>
</dbReference>
<dbReference type="OrthoDB" id="9805171at2"/>
<dbReference type="InterPro" id="IPR050508">
    <property type="entry name" value="Methyltransf_Superfamily"/>
</dbReference>
<dbReference type="InterPro" id="IPR041698">
    <property type="entry name" value="Methyltransf_25"/>
</dbReference>
<dbReference type="CDD" id="cd02440">
    <property type="entry name" value="AdoMet_MTases"/>
    <property type="match status" value="1"/>
</dbReference>
<evidence type="ECO:0000313" key="2">
    <source>
        <dbReference type="EMBL" id="QFU98967.1"/>
    </source>
</evidence>
<keyword evidence="2" id="KW-0489">Methyltransferase</keyword>
<feature type="domain" description="Methyltransferase" evidence="1">
    <location>
        <begin position="36"/>
        <end position="128"/>
    </location>
</feature>
<dbReference type="GO" id="GO:0030798">
    <property type="term" value="F:trans-aconitate 2-methyltransferase activity"/>
    <property type="evidence" value="ECO:0007669"/>
    <property type="project" value="UniProtKB-EC"/>
</dbReference>
<dbReference type="EMBL" id="CP045529">
    <property type="protein sequence ID" value="QFU98967.1"/>
    <property type="molecule type" value="Genomic_DNA"/>
</dbReference>
<dbReference type="RefSeq" id="WP_051136163.1">
    <property type="nucleotide sequence ID" value="NZ_BAABIH010000004.1"/>
</dbReference>
<keyword evidence="3" id="KW-1185">Reference proteome</keyword>
<organism evidence="2 3">
    <name type="scientific">Luteimicrobium xylanilyticum</name>
    <dbReference type="NCBI Taxonomy" id="1133546"/>
    <lineage>
        <taxon>Bacteria</taxon>
        <taxon>Bacillati</taxon>
        <taxon>Actinomycetota</taxon>
        <taxon>Actinomycetes</taxon>
        <taxon>Micrococcales</taxon>
        <taxon>Luteimicrobium</taxon>
    </lineage>
</organism>
<dbReference type="GO" id="GO:0032259">
    <property type="term" value="P:methylation"/>
    <property type="evidence" value="ECO:0007669"/>
    <property type="project" value="UniProtKB-KW"/>
</dbReference>
<sequence>MAEAYARVLPDASFEASIDLAMIDRFLDEVGSGACVLDAGCGTGRMFSYLVARDPALRIAGADASEGMLAQARVAHPDVPLVVADLGSLPYEDEELDGILAWYSIIHTTPSELVGVLAELGRVLRPGGALLVGHQAGGGQRRESRRAYGHDVELWSYLHDPSAVCDALTAAGFVVDTRLERAPRPSERHSQAFELATRPRAVAVPPA</sequence>
<evidence type="ECO:0000313" key="3">
    <source>
        <dbReference type="Proteomes" id="UP000326702"/>
    </source>
</evidence>
<proteinExistence type="predicted"/>
<dbReference type="Proteomes" id="UP000326702">
    <property type="component" value="Chromosome"/>
</dbReference>
<keyword evidence="2" id="KW-0808">Transferase</keyword>
<dbReference type="EC" id="2.1.1.144" evidence="2"/>
<dbReference type="SUPFAM" id="SSF53335">
    <property type="entry name" value="S-adenosyl-L-methionine-dependent methyltransferases"/>
    <property type="match status" value="1"/>
</dbReference>
<gene>
    <name evidence="2" type="ORF">KDY119_02492</name>
</gene>
<name>A0A5P9QC19_9MICO</name>
<dbReference type="Gene3D" id="3.40.50.150">
    <property type="entry name" value="Vaccinia Virus protein VP39"/>
    <property type="match status" value="1"/>
</dbReference>
<dbReference type="PANTHER" id="PTHR42912">
    <property type="entry name" value="METHYLTRANSFERASE"/>
    <property type="match status" value="1"/>
</dbReference>
<accession>A0A5P9QC19</accession>
<protein>
    <submittedName>
        <fullName evidence="2">Trans-aconitate 2-methyltransferase</fullName>
        <ecNumber evidence="2">2.1.1.144</ecNumber>
    </submittedName>
</protein>
<evidence type="ECO:0000259" key="1">
    <source>
        <dbReference type="Pfam" id="PF13649"/>
    </source>
</evidence>
<dbReference type="InterPro" id="IPR029063">
    <property type="entry name" value="SAM-dependent_MTases_sf"/>
</dbReference>
<dbReference type="AlphaFoldDB" id="A0A5P9QC19"/>